<dbReference type="Pfam" id="PF01227">
    <property type="entry name" value="GTP_cyclohydroI"/>
    <property type="match status" value="1"/>
</dbReference>
<dbReference type="HAMAP" id="MF_00223">
    <property type="entry name" value="FolE"/>
    <property type="match status" value="1"/>
</dbReference>
<dbReference type="InterPro" id="IPR020602">
    <property type="entry name" value="GTP_CycHdrlase_I_dom"/>
</dbReference>
<feature type="binding site" evidence="6">
    <location>
        <position position="84"/>
    </location>
    <ligand>
        <name>Zn(2+)</name>
        <dbReference type="ChEBI" id="CHEBI:29105"/>
    </ligand>
</feature>
<dbReference type="PANTHER" id="PTHR11109:SF7">
    <property type="entry name" value="GTP CYCLOHYDROLASE 1"/>
    <property type="match status" value="1"/>
</dbReference>
<feature type="domain" description="GTP cyclohydrolase I" evidence="7">
    <location>
        <begin position="13"/>
        <end position="187"/>
    </location>
</feature>
<dbReference type="PROSITE" id="PS00859">
    <property type="entry name" value="GTP_CYCLOHYDROL_1_1"/>
    <property type="match status" value="1"/>
</dbReference>
<evidence type="ECO:0000259" key="7">
    <source>
        <dbReference type="Pfam" id="PF01227"/>
    </source>
</evidence>
<dbReference type="InterPro" id="IPR043133">
    <property type="entry name" value="GTP-CH-I_C/QueF"/>
</dbReference>
<evidence type="ECO:0000313" key="9">
    <source>
        <dbReference type="EMBL" id="SPE09531.1"/>
    </source>
</evidence>
<keyword evidence="6" id="KW-0479">Metal-binding</keyword>
<dbReference type="EMBL" id="OKQU01000003">
    <property type="protein sequence ID" value="SPE09531.1"/>
    <property type="molecule type" value="Genomic_DNA"/>
</dbReference>
<feature type="binding site" evidence="6">
    <location>
        <position position="152"/>
    </location>
    <ligand>
        <name>Zn(2+)</name>
        <dbReference type="ChEBI" id="CHEBI:29105"/>
    </ligand>
</feature>
<comment type="pathway">
    <text evidence="2 6">Cofactor biosynthesis; 7,8-dihydroneopterin triphosphate biosynthesis; 7,8-dihydroneopterin triphosphate from GTP: step 1/1.</text>
</comment>
<evidence type="ECO:0000256" key="5">
    <source>
        <dbReference type="ARBA" id="ARBA00023134"/>
    </source>
</evidence>
<evidence type="ECO:0000313" key="11">
    <source>
        <dbReference type="Proteomes" id="UP000239237"/>
    </source>
</evidence>
<keyword evidence="4 6" id="KW-0378">Hydrolase</keyword>
<dbReference type="Gene3D" id="3.30.1130.10">
    <property type="match status" value="1"/>
</dbReference>
<comment type="subunit">
    <text evidence="6">Homopolymer.</text>
</comment>
<sequence length="190" mass="21670">MKIFDTETNQRLEKDVKNVLTTIGDDVSRDGLLETPARVSRAYAEIFAHTGERIFQDYKVFSTESDTDIVIVENIPFYSMCEHHLLPFFGTVDIAYVPNHKIIGLSKLPRLVDWSARRPSVQESLTTLVADEVTRIVEPKGVAVNITARHMCMEMRGINRPGTQTNTSVYRGVLKTDALLRQQFMQRVIR</sequence>
<reference evidence="9 10" key="1">
    <citation type="submission" date="2018-02" db="EMBL/GenBank/DDBJ databases">
        <authorList>
            <person name="Cohen D.B."/>
            <person name="Kent A.D."/>
        </authorList>
    </citation>
    <scope>NUCLEOTIDE SEQUENCE [LARGE SCALE GENOMIC DNA]</scope>
    <source>
        <strain evidence="9 10">CECT 9216</strain>
    </source>
</reference>
<evidence type="ECO:0000313" key="8">
    <source>
        <dbReference type="EMBL" id="SPD94104.1"/>
    </source>
</evidence>
<dbReference type="InterPro" id="IPR043134">
    <property type="entry name" value="GTP-CH-I_N"/>
</dbReference>
<dbReference type="GO" id="GO:0005525">
    <property type="term" value="F:GTP binding"/>
    <property type="evidence" value="ECO:0007669"/>
    <property type="project" value="UniProtKB-KW"/>
</dbReference>
<comment type="similarity">
    <text evidence="6">Belongs to the GTP cyclohydrolase I family.</text>
</comment>
<dbReference type="InterPro" id="IPR001474">
    <property type="entry name" value="GTP_CycHdrlase_I"/>
</dbReference>
<dbReference type="GO" id="GO:0003934">
    <property type="term" value="F:GTP cyclohydrolase I activity"/>
    <property type="evidence" value="ECO:0007669"/>
    <property type="project" value="UniProtKB-UniRule"/>
</dbReference>
<dbReference type="Gene3D" id="1.10.286.10">
    <property type="match status" value="1"/>
</dbReference>
<reference evidence="8 11" key="2">
    <citation type="submission" date="2018-02" db="EMBL/GenBank/DDBJ databases">
        <authorList>
            <person name="Rodrigo-Torres L."/>
            <person name="Arahal R. D."/>
            <person name="Lucena T."/>
        </authorList>
    </citation>
    <scope>NUCLEOTIDE SEQUENCE [LARGE SCALE GENOMIC DNA]</scope>
    <source>
        <strain evidence="8 11">CECT 8486</strain>
    </source>
</reference>
<dbReference type="SUPFAM" id="SSF55620">
    <property type="entry name" value="Tetrahydrobiopterin biosynthesis enzymes-like"/>
    <property type="match status" value="1"/>
</dbReference>
<dbReference type="RefSeq" id="WP_072614210.1">
    <property type="nucleotide sequence ID" value="NZ_AP017935.1"/>
</dbReference>
<keyword evidence="11" id="KW-1185">Reference proteome</keyword>
<keyword evidence="3 6" id="KW-0554">One-carbon metabolism</keyword>
<dbReference type="NCBIfam" id="NF006825">
    <property type="entry name" value="PRK09347.1-2"/>
    <property type="match status" value="1"/>
</dbReference>
<evidence type="ECO:0000256" key="4">
    <source>
        <dbReference type="ARBA" id="ARBA00022801"/>
    </source>
</evidence>
<protein>
    <recommendedName>
        <fullName evidence="6">GTP cyclohydrolase 1</fullName>
        <ecNumber evidence="6">3.5.4.16</ecNumber>
    </recommendedName>
    <alternativeName>
        <fullName evidence="6">GTP cyclohydrolase I</fullName>
        <shortName evidence="6">GTP-CH-I</shortName>
    </alternativeName>
</protein>
<dbReference type="NCBIfam" id="NF006826">
    <property type="entry name" value="PRK09347.1-3"/>
    <property type="match status" value="1"/>
</dbReference>
<keyword evidence="5 6" id="KW-0342">GTP-binding</keyword>
<dbReference type="PANTHER" id="PTHR11109">
    <property type="entry name" value="GTP CYCLOHYDROLASE I"/>
    <property type="match status" value="1"/>
</dbReference>
<feature type="binding site" evidence="6">
    <location>
        <position position="81"/>
    </location>
    <ligand>
        <name>Zn(2+)</name>
        <dbReference type="ChEBI" id="CHEBI:29105"/>
    </ligand>
</feature>
<evidence type="ECO:0000256" key="6">
    <source>
        <dbReference type="HAMAP-Rule" id="MF_00223"/>
    </source>
</evidence>
<dbReference type="GeneID" id="99674847"/>
<dbReference type="GO" id="GO:0005737">
    <property type="term" value="C:cytoplasm"/>
    <property type="evidence" value="ECO:0007669"/>
    <property type="project" value="TreeGrafter"/>
</dbReference>
<gene>
    <name evidence="6 9" type="primary">folE</name>
    <name evidence="8" type="ORF">LES8486_01554</name>
    <name evidence="9" type="ORF">LES9216_01701</name>
</gene>
<evidence type="ECO:0000256" key="3">
    <source>
        <dbReference type="ARBA" id="ARBA00022563"/>
    </source>
</evidence>
<dbReference type="Proteomes" id="UP000237923">
    <property type="component" value="Unassembled WGS sequence"/>
</dbReference>
<accession>A0A2N9KGU7</accession>
<evidence type="ECO:0000313" key="10">
    <source>
        <dbReference type="Proteomes" id="UP000237923"/>
    </source>
</evidence>
<dbReference type="AlphaFoldDB" id="A0A2N9KGU7"/>
<dbReference type="GO" id="GO:0008270">
    <property type="term" value="F:zinc ion binding"/>
    <property type="evidence" value="ECO:0007669"/>
    <property type="project" value="UniProtKB-UniRule"/>
</dbReference>
<name>A0A2N9KGU7_9LACO</name>
<comment type="catalytic activity">
    <reaction evidence="1 6">
        <text>GTP + H2O = 7,8-dihydroneopterin 3'-triphosphate + formate + H(+)</text>
        <dbReference type="Rhea" id="RHEA:17473"/>
        <dbReference type="ChEBI" id="CHEBI:15377"/>
        <dbReference type="ChEBI" id="CHEBI:15378"/>
        <dbReference type="ChEBI" id="CHEBI:15740"/>
        <dbReference type="ChEBI" id="CHEBI:37565"/>
        <dbReference type="ChEBI" id="CHEBI:58462"/>
        <dbReference type="EC" id="3.5.4.16"/>
    </reaction>
</comment>
<keyword evidence="6" id="KW-0547">Nucleotide-binding</keyword>
<evidence type="ECO:0000256" key="2">
    <source>
        <dbReference type="ARBA" id="ARBA00005080"/>
    </source>
</evidence>
<dbReference type="GO" id="GO:0006729">
    <property type="term" value="P:tetrahydrobiopterin biosynthetic process"/>
    <property type="evidence" value="ECO:0007669"/>
    <property type="project" value="TreeGrafter"/>
</dbReference>
<dbReference type="Proteomes" id="UP000239237">
    <property type="component" value="Unassembled WGS sequence"/>
</dbReference>
<dbReference type="EMBL" id="OKQR01000003">
    <property type="protein sequence ID" value="SPD94104.1"/>
    <property type="molecule type" value="Genomic_DNA"/>
</dbReference>
<proteinExistence type="inferred from homology"/>
<dbReference type="EC" id="3.5.4.16" evidence="6"/>
<dbReference type="GO" id="GO:0046654">
    <property type="term" value="P:tetrahydrofolate biosynthetic process"/>
    <property type="evidence" value="ECO:0007669"/>
    <property type="project" value="UniProtKB-UniRule"/>
</dbReference>
<dbReference type="FunFam" id="3.30.1130.10:FF:000001">
    <property type="entry name" value="GTP cyclohydrolase 1"/>
    <property type="match status" value="1"/>
</dbReference>
<organism evidence="9 10">
    <name type="scientific">Leuconostoc suionicum</name>
    <dbReference type="NCBI Taxonomy" id="1511761"/>
    <lineage>
        <taxon>Bacteria</taxon>
        <taxon>Bacillati</taxon>
        <taxon>Bacillota</taxon>
        <taxon>Bacilli</taxon>
        <taxon>Lactobacillales</taxon>
        <taxon>Lactobacillaceae</taxon>
        <taxon>Leuconostoc</taxon>
    </lineage>
</organism>
<dbReference type="UniPathway" id="UPA00848">
    <property type="reaction ID" value="UER00151"/>
</dbReference>
<evidence type="ECO:0000256" key="1">
    <source>
        <dbReference type="ARBA" id="ARBA00001052"/>
    </source>
</evidence>
<dbReference type="InterPro" id="IPR018234">
    <property type="entry name" value="GTP_CycHdrlase_I_CS"/>
</dbReference>
<dbReference type="NCBIfam" id="TIGR00063">
    <property type="entry name" value="folE"/>
    <property type="match status" value="1"/>
</dbReference>
<dbReference type="KEGG" id="lsu:A6B45_08565"/>
<dbReference type="GO" id="GO:0006730">
    <property type="term" value="P:one-carbon metabolic process"/>
    <property type="evidence" value="ECO:0007669"/>
    <property type="project" value="UniProtKB-UniRule"/>
</dbReference>
<keyword evidence="6" id="KW-0862">Zinc</keyword>